<sequence>MYSFDTFQLIPARRLLLDADQPVLLGGRAFDILALLLERAGEVVEKDELIARAWPKTCVEEANLRVHVSALRKALGDGRQKRRFIASIAGRGYSFVAPVDRDVGAGTTPRGLDTLRTSPRGLPKLFGRDNAIGALAACLDSRRLITIVGPGGIGKTTVALAVANHTLGNYPFPPCLVDLTSVASGTLVSGAVAAALQLPTTFVDPLAGILMHLRERRMLLILDNCEHCIDAVAGLAEQLLDGAPSLTILATSRESLRASYELIYRLPSLSVPAIDAEIDASAVDRYAALALFSERIAAIRGHVGHLPDELRLIADICRRLDGLPLAIELAAARIDQFSIRALASGIDDCFAVLTRNRRSALPRHQTLRAVHDWSYHLLSPDEQRVLQHLSVFRASFTLDAACAVASDQGATGLDDAAVSEYLFNLAEKSLITSERESDAIIMYRLLDTTRAYAEEKCAASGKQDQVRRRHALHCCALACEAEVDWEVLPVASWHARYGRRIADIRSALNWALQGNADDADLGAHLMAVSTLIWIELSLLDEQRGWIQRALESTRSESDEMRLQAALGNALFHLNGERANAAAAFARAYQLAGNRGDIVSHARAYSGLCANQLLDGDYAAALASGAHFATFVERHDAPVAQLIFDRMMALTLHFSGEQARAGEHAERVYWQPVSSQHDTRNSGVQYDQCVAAATILARISWLRGLPDQALRLAKEAVDRALAIDHPISLCYALAVGACPIAYWVGDKASSATFLALLTDRATRCSFPQWQSWADHYQLIDSSSGAAHGQGFRLDPGPLSETLLTLMPHRVGPEEFARAERGLGGWCRPEVLRLKGDAMLKAGASPAQADAVYRRSLELGAQQSALAWELRTSISLARNLTTQNRHQEGATLLEAAFLRFDEGFETPDLVTARTLLRTIGSMH</sequence>
<dbReference type="Proteomes" id="UP000284006">
    <property type="component" value="Unassembled WGS sequence"/>
</dbReference>
<dbReference type="InterPro" id="IPR027417">
    <property type="entry name" value="P-loop_NTPase"/>
</dbReference>
<organism evidence="4 5">
    <name type="scientific">Massilia cavernae</name>
    <dbReference type="NCBI Taxonomy" id="2320864"/>
    <lineage>
        <taxon>Bacteria</taxon>
        <taxon>Pseudomonadati</taxon>
        <taxon>Pseudomonadota</taxon>
        <taxon>Betaproteobacteria</taxon>
        <taxon>Burkholderiales</taxon>
        <taxon>Oxalobacteraceae</taxon>
        <taxon>Telluria group</taxon>
        <taxon>Massilia</taxon>
    </lineage>
</organism>
<proteinExistence type="predicted"/>
<dbReference type="PANTHER" id="PTHR47691">
    <property type="entry name" value="REGULATOR-RELATED"/>
    <property type="match status" value="1"/>
</dbReference>
<dbReference type="SMART" id="SM00382">
    <property type="entry name" value="AAA"/>
    <property type="match status" value="1"/>
</dbReference>
<name>A0A418X6T7_9BURK</name>
<dbReference type="InterPro" id="IPR016032">
    <property type="entry name" value="Sig_transdc_resp-reg_C-effctor"/>
</dbReference>
<dbReference type="InterPro" id="IPR058852">
    <property type="entry name" value="HTH_77"/>
</dbReference>
<dbReference type="SMART" id="SM00862">
    <property type="entry name" value="Trans_reg_C"/>
    <property type="match status" value="1"/>
</dbReference>
<feature type="domain" description="OmpR/PhoB-type" evidence="3">
    <location>
        <begin position="1"/>
        <end position="97"/>
    </location>
</feature>
<dbReference type="Pfam" id="PF25872">
    <property type="entry name" value="HTH_77"/>
    <property type="match status" value="1"/>
</dbReference>
<dbReference type="SUPFAM" id="SSF46894">
    <property type="entry name" value="C-terminal effector domain of the bipartite response regulators"/>
    <property type="match status" value="1"/>
</dbReference>
<dbReference type="RefSeq" id="WP_119813295.1">
    <property type="nucleotide sequence ID" value="NZ_QYUP01000201.1"/>
</dbReference>
<evidence type="ECO:0000313" key="5">
    <source>
        <dbReference type="Proteomes" id="UP000284006"/>
    </source>
</evidence>
<dbReference type="PRINTS" id="PR00364">
    <property type="entry name" value="DISEASERSIST"/>
</dbReference>
<dbReference type="InterPro" id="IPR036388">
    <property type="entry name" value="WH-like_DNA-bd_sf"/>
</dbReference>
<dbReference type="EMBL" id="QYUP01000201">
    <property type="protein sequence ID" value="RJG08205.1"/>
    <property type="molecule type" value="Genomic_DNA"/>
</dbReference>
<protein>
    <submittedName>
        <fullName evidence="4">Transcriptional regulator</fullName>
    </submittedName>
</protein>
<dbReference type="GO" id="GO:0006355">
    <property type="term" value="P:regulation of DNA-templated transcription"/>
    <property type="evidence" value="ECO:0007669"/>
    <property type="project" value="InterPro"/>
</dbReference>
<dbReference type="GO" id="GO:0003677">
    <property type="term" value="F:DNA binding"/>
    <property type="evidence" value="ECO:0007669"/>
    <property type="project" value="UniProtKB-UniRule"/>
</dbReference>
<dbReference type="OrthoDB" id="9811542at2"/>
<dbReference type="InterPro" id="IPR001867">
    <property type="entry name" value="OmpR/PhoB-type_DNA-bd"/>
</dbReference>
<dbReference type="GO" id="GO:0000160">
    <property type="term" value="P:phosphorelay signal transduction system"/>
    <property type="evidence" value="ECO:0007669"/>
    <property type="project" value="InterPro"/>
</dbReference>
<feature type="DNA-binding region" description="OmpR/PhoB-type" evidence="2">
    <location>
        <begin position="1"/>
        <end position="97"/>
    </location>
</feature>
<dbReference type="Gene3D" id="1.10.10.10">
    <property type="entry name" value="Winged helix-like DNA-binding domain superfamily/Winged helix DNA-binding domain"/>
    <property type="match status" value="1"/>
</dbReference>
<evidence type="ECO:0000256" key="1">
    <source>
        <dbReference type="ARBA" id="ARBA00023125"/>
    </source>
</evidence>
<keyword evidence="1 2" id="KW-0238">DNA-binding</keyword>
<accession>A0A418X6T7</accession>
<dbReference type="Gene3D" id="3.40.50.300">
    <property type="entry name" value="P-loop containing nucleotide triphosphate hydrolases"/>
    <property type="match status" value="1"/>
</dbReference>
<evidence type="ECO:0000256" key="2">
    <source>
        <dbReference type="PROSITE-ProRule" id="PRU01091"/>
    </source>
</evidence>
<keyword evidence="5" id="KW-1185">Reference proteome</keyword>
<dbReference type="SUPFAM" id="SSF52540">
    <property type="entry name" value="P-loop containing nucleoside triphosphate hydrolases"/>
    <property type="match status" value="1"/>
</dbReference>
<dbReference type="CDD" id="cd00383">
    <property type="entry name" value="trans_reg_C"/>
    <property type="match status" value="1"/>
</dbReference>
<evidence type="ECO:0000313" key="4">
    <source>
        <dbReference type="EMBL" id="RJG08205.1"/>
    </source>
</evidence>
<dbReference type="AlphaFoldDB" id="A0A418X6T7"/>
<dbReference type="PROSITE" id="PS51755">
    <property type="entry name" value="OMPR_PHOB"/>
    <property type="match status" value="1"/>
</dbReference>
<dbReference type="CDD" id="cd00009">
    <property type="entry name" value="AAA"/>
    <property type="match status" value="1"/>
</dbReference>
<reference evidence="4 5" key="1">
    <citation type="submission" date="2018-09" db="EMBL/GenBank/DDBJ databases">
        <authorList>
            <person name="Zhu H."/>
        </authorList>
    </citation>
    <scope>NUCLEOTIDE SEQUENCE [LARGE SCALE GENOMIC DNA]</scope>
    <source>
        <strain evidence="4 5">K1S02-61</strain>
    </source>
</reference>
<dbReference type="PANTHER" id="PTHR47691:SF3">
    <property type="entry name" value="HTH-TYPE TRANSCRIPTIONAL REGULATOR RV0890C-RELATED"/>
    <property type="match status" value="1"/>
</dbReference>
<gene>
    <name evidence="4" type="ORF">D3872_24970</name>
</gene>
<dbReference type="Pfam" id="PF00486">
    <property type="entry name" value="Trans_reg_C"/>
    <property type="match status" value="1"/>
</dbReference>
<dbReference type="InterPro" id="IPR003593">
    <property type="entry name" value="AAA+_ATPase"/>
</dbReference>
<evidence type="ECO:0000259" key="3">
    <source>
        <dbReference type="PROSITE" id="PS51755"/>
    </source>
</evidence>
<comment type="caution">
    <text evidence="4">The sequence shown here is derived from an EMBL/GenBank/DDBJ whole genome shotgun (WGS) entry which is preliminary data.</text>
</comment>